<feature type="domain" description="Nephrocystin 3-like N-terminal" evidence="4">
    <location>
        <begin position="294"/>
        <end position="465"/>
    </location>
</feature>
<organism evidence="5 6">
    <name type="scientific">Apiospora marii</name>
    <dbReference type="NCBI Taxonomy" id="335849"/>
    <lineage>
        <taxon>Eukaryota</taxon>
        <taxon>Fungi</taxon>
        <taxon>Dikarya</taxon>
        <taxon>Ascomycota</taxon>
        <taxon>Pezizomycotina</taxon>
        <taxon>Sordariomycetes</taxon>
        <taxon>Xylariomycetidae</taxon>
        <taxon>Amphisphaeriales</taxon>
        <taxon>Apiosporaceae</taxon>
        <taxon>Apiospora</taxon>
    </lineage>
</organism>
<evidence type="ECO:0000256" key="3">
    <source>
        <dbReference type="SAM" id="MobiDB-lite"/>
    </source>
</evidence>
<evidence type="ECO:0000259" key="4">
    <source>
        <dbReference type="Pfam" id="PF24883"/>
    </source>
</evidence>
<evidence type="ECO:0000256" key="2">
    <source>
        <dbReference type="SAM" id="Coils"/>
    </source>
</evidence>
<comment type="caution">
    <text evidence="5">The sequence shown here is derived from an EMBL/GenBank/DDBJ whole genome shotgun (WGS) entry which is preliminary data.</text>
</comment>
<dbReference type="PANTHER" id="PTHR10039:SF5">
    <property type="entry name" value="NACHT DOMAIN-CONTAINING PROTEIN"/>
    <property type="match status" value="1"/>
</dbReference>
<reference evidence="5 6" key="1">
    <citation type="submission" date="2023-01" db="EMBL/GenBank/DDBJ databases">
        <title>Analysis of 21 Apiospora genomes using comparative genomics revels a genus with tremendous synthesis potential of carbohydrate active enzymes and secondary metabolites.</title>
        <authorList>
            <person name="Sorensen T."/>
        </authorList>
    </citation>
    <scope>NUCLEOTIDE SEQUENCE [LARGE SCALE GENOMIC DNA]</scope>
    <source>
        <strain evidence="5 6">CBS 20057</strain>
    </source>
</reference>
<name>A0ABR1RCS4_9PEZI</name>
<evidence type="ECO:0000313" key="6">
    <source>
        <dbReference type="Proteomes" id="UP001396898"/>
    </source>
</evidence>
<feature type="region of interest" description="Disordered" evidence="3">
    <location>
        <begin position="269"/>
        <end position="289"/>
    </location>
</feature>
<proteinExistence type="predicted"/>
<dbReference type="InterPro" id="IPR056884">
    <property type="entry name" value="NPHP3-like_N"/>
</dbReference>
<feature type="compositionally biased region" description="Basic and acidic residues" evidence="3">
    <location>
        <begin position="280"/>
        <end position="289"/>
    </location>
</feature>
<dbReference type="InterPro" id="IPR027417">
    <property type="entry name" value="P-loop_NTPase"/>
</dbReference>
<dbReference type="Pfam" id="PF24883">
    <property type="entry name" value="NPHP3_N"/>
    <property type="match status" value="1"/>
</dbReference>
<dbReference type="PANTHER" id="PTHR10039">
    <property type="entry name" value="AMELOGENIN"/>
    <property type="match status" value="1"/>
</dbReference>
<keyword evidence="1" id="KW-0677">Repeat</keyword>
<evidence type="ECO:0000256" key="1">
    <source>
        <dbReference type="ARBA" id="ARBA00022737"/>
    </source>
</evidence>
<feature type="compositionally biased region" description="Acidic residues" evidence="3">
    <location>
        <begin position="270"/>
        <end position="279"/>
    </location>
</feature>
<feature type="coiled-coil region" evidence="2">
    <location>
        <begin position="64"/>
        <end position="91"/>
    </location>
</feature>
<keyword evidence="6" id="KW-1185">Reference proteome</keyword>
<dbReference type="Proteomes" id="UP001396898">
    <property type="component" value="Unassembled WGS sequence"/>
</dbReference>
<dbReference type="SUPFAM" id="SSF52540">
    <property type="entry name" value="P-loop containing nucleoside triphosphate hydrolases"/>
    <property type="match status" value="1"/>
</dbReference>
<accession>A0ABR1RCS4</accession>
<protein>
    <recommendedName>
        <fullName evidence="4">Nephrocystin 3-like N-terminal domain-containing protein</fullName>
    </recommendedName>
</protein>
<dbReference type="EMBL" id="JAQQWI010000016">
    <property type="protein sequence ID" value="KAK8008028.1"/>
    <property type="molecule type" value="Genomic_DNA"/>
</dbReference>
<keyword evidence="2" id="KW-0175">Coiled coil</keyword>
<gene>
    <name evidence="5" type="ORF">PG991_010579</name>
</gene>
<sequence length="540" mass="61175">MEALAAVGLATNVIAFVDFAAKLLKGAKEISSRGSLAELDQIQNGTTELQRFTKELMAPTAPPRAGAGKELDRLARECAALANEMIQMLSKINASGQASSLNSVRKSWRALRTKGKLDSIQNRLGAYRESILEQIAFLIRQDQASLFELANDISKRQDDNAEQVGKRIESLRHDLITALDEGKVNTSQEQSDIAHILKDVKSKMESLICLDSEAKRARSVLDKLWFDGMLSREASVNDPSGKSYRWVLQPPTERSESLELREGGFKGRFDEEEYEEEDSEDKKPQKEGVERELARNHFNRWLEFESGLFYISGKPGSGKSTLMKFLAQDSHTRRQLRNWAAAAGRQLVLASFFFWISGTTLQKSVEGLYRAILWEILKQCPGLIPDVLPSRWKNIDNDSSRLDHLPLSLSEIQQAFGMLQNFLGSRHALCLFIDGLDEFDGDHWKLGNELASWKSDHVKICVSARPYNGFQKTLPLNSSRHFKLHELNREDMQEHTRGELLKDERFCQLQNEDPSSAWILTRISDGYDFFAQLRASGRYS</sequence>
<dbReference type="Gene3D" id="3.40.50.300">
    <property type="entry name" value="P-loop containing nucleotide triphosphate hydrolases"/>
    <property type="match status" value="1"/>
</dbReference>
<evidence type="ECO:0000313" key="5">
    <source>
        <dbReference type="EMBL" id="KAK8008028.1"/>
    </source>
</evidence>